<organism evidence="1">
    <name type="scientific">marine sediment metagenome</name>
    <dbReference type="NCBI Taxonomy" id="412755"/>
    <lineage>
        <taxon>unclassified sequences</taxon>
        <taxon>metagenomes</taxon>
        <taxon>ecological metagenomes</taxon>
    </lineage>
</organism>
<gene>
    <name evidence="1" type="ORF">S01H1_68761</name>
</gene>
<evidence type="ECO:0000313" key="1">
    <source>
        <dbReference type="EMBL" id="GAG34657.1"/>
    </source>
</evidence>
<name>X0XGX3_9ZZZZ</name>
<proteinExistence type="predicted"/>
<reference evidence="1" key="1">
    <citation type="journal article" date="2014" name="Front. Microbiol.">
        <title>High frequency of phylogenetically diverse reductive dehalogenase-homologous genes in deep subseafloor sedimentary metagenomes.</title>
        <authorList>
            <person name="Kawai M."/>
            <person name="Futagami T."/>
            <person name="Toyoda A."/>
            <person name="Takaki Y."/>
            <person name="Nishi S."/>
            <person name="Hori S."/>
            <person name="Arai W."/>
            <person name="Tsubouchi T."/>
            <person name="Morono Y."/>
            <person name="Uchiyama I."/>
            <person name="Ito T."/>
            <person name="Fujiyama A."/>
            <person name="Inagaki F."/>
            <person name="Takami H."/>
        </authorList>
    </citation>
    <scope>NUCLEOTIDE SEQUENCE</scope>
    <source>
        <strain evidence="1">Expedition CK06-06</strain>
    </source>
</reference>
<dbReference type="EMBL" id="BARS01045610">
    <property type="protein sequence ID" value="GAG34657.1"/>
    <property type="molecule type" value="Genomic_DNA"/>
</dbReference>
<sequence length="88" mass="9310">MPHRTAVFSGAIPLNTAKRLFTRLHLHVRIAAVAALCIVPAAACGPDADAGSGEEVGFQRVTPSDVTFTLDDLAATGFKQQKEYNVEG</sequence>
<dbReference type="AlphaFoldDB" id="X0XGX3"/>
<protein>
    <submittedName>
        <fullName evidence="1">Uncharacterized protein</fullName>
    </submittedName>
</protein>
<comment type="caution">
    <text evidence="1">The sequence shown here is derived from an EMBL/GenBank/DDBJ whole genome shotgun (WGS) entry which is preliminary data.</text>
</comment>
<feature type="non-terminal residue" evidence="1">
    <location>
        <position position="88"/>
    </location>
</feature>
<accession>X0XGX3</accession>